<comment type="similarity">
    <text evidence="2 8">Belongs to the RecO family.</text>
</comment>
<dbReference type="InterPro" id="IPR003717">
    <property type="entry name" value="RecO"/>
</dbReference>
<dbReference type="SUPFAM" id="SSF50249">
    <property type="entry name" value="Nucleic acid-binding proteins"/>
    <property type="match status" value="1"/>
</dbReference>
<evidence type="ECO:0000256" key="1">
    <source>
        <dbReference type="ARBA" id="ARBA00003065"/>
    </source>
</evidence>
<evidence type="ECO:0000259" key="9">
    <source>
        <dbReference type="Pfam" id="PF11967"/>
    </source>
</evidence>
<dbReference type="Pfam" id="PF02565">
    <property type="entry name" value="RecO_C"/>
    <property type="match status" value="1"/>
</dbReference>
<evidence type="ECO:0000256" key="5">
    <source>
        <dbReference type="ARBA" id="ARBA00023172"/>
    </source>
</evidence>
<dbReference type="PANTHER" id="PTHR33991:SF1">
    <property type="entry name" value="DNA REPAIR PROTEIN RECO"/>
    <property type="match status" value="1"/>
</dbReference>
<dbReference type="GO" id="GO:0006310">
    <property type="term" value="P:DNA recombination"/>
    <property type="evidence" value="ECO:0007669"/>
    <property type="project" value="UniProtKB-UniRule"/>
</dbReference>
<keyword evidence="5 8" id="KW-0233">DNA recombination</keyword>
<comment type="caution">
    <text evidence="10">The sequence shown here is derived from an EMBL/GenBank/DDBJ whole genome shotgun (WGS) entry which is preliminary data.</text>
</comment>
<dbReference type="Proteomes" id="UP000519004">
    <property type="component" value="Unassembled WGS sequence"/>
</dbReference>
<dbReference type="InterPro" id="IPR022572">
    <property type="entry name" value="DNA_rep/recomb_RecO_N"/>
</dbReference>
<evidence type="ECO:0000256" key="3">
    <source>
        <dbReference type="ARBA" id="ARBA00021310"/>
    </source>
</evidence>
<evidence type="ECO:0000256" key="2">
    <source>
        <dbReference type="ARBA" id="ARBA00007452"/>
    </source>
</evidence>
<dbReference type="PANTHER" id="PTHR33991">
    <property type="entry name" value="DNA REPAIR PROTEIN RECO"/>
    <property type="match status" value="1"/>
</dbReference>
<accession>A0A7W7Y0E0</accession>
<evidence type="ECO:0000256" key="6">
    <source>
        <dbReference type="ARBA" id="ARBA00023204"/>
    </source>
</evidence>
<dbReference type="EMBL" id="JACHHX010000010">
    <property type="protein sequence ID" value="MBB5015771.1"/>
    <property type="molecule type" value="Genomic_DNA"/>
</dbReference>
<sequence length="237" mass="25871">MRIASQPAWILHVRPWRETSALVELFTRDHGRVGAVARGIRGPRRQPLRAALQPFSLVSTDLDLRGELARLDRAEALIAPLGLAGDALLAGFYLNELAVRLLPRHDPLPALFDRYGRTLAALGDAGLAWTLRRFERDLLDALGVLPPLDHDSLGEPLDPAARYRLDPEHGALRDRQLAAGSVSGAALLALAADREPPPGQLRELREAMRGLVSHHLGPRGLRSWGLLAEVAQMGRAP</sequence>
<keyword evidence="4 8" id="KW-0227">DNA damage</keyword>
<dbReference type="Gene3D" id="2.40.50.140">
    <property type="entry name" value="Nucleic acid-binding proteins"/>
    <property type="match status" value="1"/>
</dbReference>
<dbReference type="RefSeq" id="WP_183948441.1">
    <property type="nucleotide sequence ID" value="NZ_JACHHX010000010.1"/>
</dbReference>
<name>A0A7W7Y0E0_9GAMM</name>
<comment type="function">
    <text evidence="1 8">Involved in DNA repair and RecF pathway recombination.</text>
</comment>
<evidence type="ECO:0000256" key="7">
    <source>
        <dbReference type="ARBA" id="ARBA00033409"/>
    </source>
</evidence>
<dbReference type="Pfam" id="PF11967">
    <property type="entry name" value="RecO_N"/>
    <property type="match status" value="1"/>
</dbReference>
<evidence type="ECO:0000256" key="8">
    <source>
        <dbReference type="HAMAP-Rule" id="MF_00201"/>
    </source>
</evidence>
<keyword evidence="11" id="KW-1185">Reference proteome</keyword>
<reference evidence="10 11" key="1">
    <citation type="submission" date="2020-08" db="EMBL/GenBank/DDBJ databases">
        <title>Genomic Encyclopedia of Type Strains, Phase IV (KMG-IV): sequencing the most valuable type-strain genomes for metagenomic binning, comparative biology and taxonomic classification.</title>
        <authorList>
            <person name="Goeker M."/>
        </authorList>
    </citation>
    <scope>NUCLEOTIDE SEQUENCE [LARGE SCALE GENOMIC DNA]</scope>
    <source>
        <strain evidence="10 11">DSM 25897</strain>
    </source>
</reference>
<dbReference type="SUPFAM" id="SSF57863">
    <property type="entry name" value="ArfGap/RecO-like zinc finger"/>
    <property type="match status" value="1"/>
</dbReference>
<gene>
    <name evidence="8" type="primary">recO</name>
    <name evidence="10" type="ORF">HNQ58_001679</name>
</gene>
<dbReference type="InterPro" id="IPR042242">
    <property type="entry name" value="RecO_C"/>
</dbReference>
<evidence type="ECO:0000313" key="10">
    <source>
        <dbReference type="EMBL" id="MBB5015771.1"/>
    </source>
</evidence>
<organism evidence="10 11">
    <name type="scientific">Rehaibacterium terrae</name>
    <dbReference type="NCBI Taxonomy" id="1341696"/>
    <lineage>
        <taxon>Bacteria</taxon>
        <taxon>Pseudomonadati</taxon>
        <taxon>Pseudomonadota</taxon>
        <taxon>Gammaproteobacteria</taxon>
        <taxon>Lysobacterales</taxon>
        <taxon>Lysobacteraceae</taxon>
        <taxon>Rehaibacterium</taxon>
    </lineage>
</organism>
<dbReference type="InterPro" id="IPR037278">
    <property type="entry name" value="ARFGAP/RecO"/>
</dbReference>
<dbReference type="AlphaFoldDB" id="A0A7W7Y0E0"/>
<dbReference type="InterPro" id="IPR012340">
    <property type="entry name" value="NA-bd_OB-fold"/>
</dbReference>
<dbReference type="GO" id="GO:0006302">
    <property type="term" value="P:double-strand break repair"/>
    <property type="evidence" value="ECO:0007669"/>
    <property type="project" value="TreeGrafter"/>
</dbReference>
<dbReference type="Gene3D" id="1.20.1440.120">
    <property type="entry name" value="Recombination protein O, C-terminal domain"/>
    <property type="match status" value="1"/>
</dbReference>
<proteinExistence type="inferred from homology"/>
<feature type="domain" description="DNA replication/recombination mediator RecO N-terminal" evidence="9">
    <location>
        <begin position="1"/>
        <end position="76"/>
    </location>
</feature>
<evidence type="ECO:0000313" key="11">
    <source>
        <dbReference type="Proteomes" id="UP000519004"/>
    </source>
</evidence>
<keyword evidence="6 8" id="KW-0234">DNA repair</keyword>
<evidence type="ECO:0000256" key="4">
    <source>
        <dbReference type="ARBA" id="ARBA00022763"/>
    </source>
</evidence>
<dbReference type="HAMAP" id="MF_00201">
    <property type="entry name" value="RecO"/>
    <property type="match status" value="1"/>
</dbReference>
<dbReference type="GO" id="GO:0043590">
    <property type="term" value="C:bacterial nucleoid"/>
    <property type="evidence" value="ECO:0007669"/>
    <property type="project" value="TreeGrafter"/>
</dbReference>
<dbReference type="NCBIfam" id="TIGR00613">
    <property type="entry name" value="reco"/>
    <property type="match status" value="1"/>
</dbReference>
<protein>
    <recommendedName>
        <fullName evidence="3 8">DNA repair protein RecO</fullName>
    </recommendedName>
    <alternativeName>
        <fullName evidence="7 8">Recombination protein O</fullName>
    </alternativeName>
</protein>